<accession>A0A511ZID4</accession>
<feature type="compositionally biased region" description="Polar residues" evidence="1">
    <location>
        <begin position="1"/>
        <end position="12"/>
    </location>
</feature>
<keyword evidence="3" id="KW-1185">Reference proteome</keyword>
<reference evidence="2 3" key="1">
    <citation type="submission" date="2019-07" db="EMBL/GenBank/DDBJ databases">
        <title>Whole genome shotgun sequence of Oceanobacillus sojae NBRC 105379.</title>
        <authorList>
            <person name="Hosoyama A."/>
            <person name="Uohara A."/>
            <person name="Ohji S."/>
            <person name="Ichikawa N."/>
        </authorList>
    </citation>
    <scope>NUCLEOTIDE SEQUENCE [LARGE SCALE GENOMIC DNA]</scope>
    <source>
        <strain evidence="2 3">NBRC 105379</strain>
    </source>
</reference>
<protein>
    <recommendedName>
        <fullName evidence="4">Bacteriophage Mu Gam like protein</fullName>
    </recommendedName>
</protein>
<dbReference type="OrthoDB" id="1908548at2"/>
<dbReference type="RefSeq" id="WP_147210215.1">
    <property type="nucleotide sequence ID" value="NZ_BJYM01000007.1"/>
</dbReference>
<evidence type="ECO:0000313" key="2">
    <source>
        <dbReference type="EMBL" id="GEN87212.1"/>
    </source>
</evidence>
<dbReference type="AlphaFoldDB" id="A0A511ZID4"/>
<feature type="region of interest" description="Disordered" evidence="1">
    <location>
        <begin position="1"/>
        <end position="23"/>
    </location>
</feature>
<evidence type="ECO:0000313" key="3">
    <source>
        <dbReference type="Proteomes" id="UP000321558"/>
    </source>
</evidence>
<dbReference type="Proteomes" id="UP000321558">
    <property type="component" value="Unassembled WGS sequence"/>
</dbReference>
<comment type="caution">
    <text evidence="2">The sequence shown here is derived from an EMBL/GenBank/DDBJ whole genome shotgun (WGS) entry which is preliminary data.</text>
</comment>
<sequence>MNELQSSLNQYLEEQEQTERETFVVDTDEKANWALRKIKQAQQKQEEASALAADEQEKIEAWYQSEKEKAQRDIDYFQGLLAYYAIKKREEDPKFKSQKLPNGRIKFVKKQPKLNYDDKAIVEYLKNNERTDLIRVKEEPSISDIKKEFVINEDKLIDPDTGEVIDGVTVEHLEDEFKVEVNKK</sequence>
<dbReference type="EMBL" id="BJYM01000007">
    <property type="protein sequence ID" value="GEN87212.1"/>
    <property type="molecule type" value="Genomic_DNA"/>
</dbReference>
<dbReference type="GO" id="GO:0042262">
    <property type="term" value="P:DNA protection"/>
    <property type="evidence" value="ECO:0007669"/>
    <property type="project" value="InterPro"/>
</dbReference>
<dbReference type="InterPro" id="IPR009951">
    <property type="entry name" value="Host-nuc_inhib_Gam"/>
</dbReference>
<name>A0A511ZID4_9BACI</name>
<dbReference type="SUPFAM" id="SSF161266">
    <property type="entry name" value="Gam-like"/>
    <property type="match status" value="1"/>
</dbReference>
<dbReference type="Pfam" id="PF07352">
    <property type="entry name" value="Phage_Mu_Gam"/>
    <property type="match status" value="1"/>
</dbReference>
<proteinExistence type="predicted"/>
<gene>
    <name evidence="2" type="ORF">OSO01_19510</name>
</gene>
<dbReference type="GO" id="GO:0003690">
    <property type="term" value="F:double-stranded DNA binding"/>
    <property type="evidence" value="ECO:0007669"/>
    <property type="project" value="InterPro"/>
</dbReference>
<evidence type="ECO:0000256" key="1">
    <source>
        <dbReference type="SAM" id="MobiDB-lite"/>
    </source>
</evidence>
<evidence type="ECO:0008006" key="4">
    <source>
        <dbReference type="Google" id="ProtNLM"/>
    </source>
</evidence>
<organism evidence="2 3">
    <name type="scientific">Oceanobacillus sojae</name>
    <dbReference type="NCBI Taxonomy" id="582851"/>
    <lineage>
        <taxon>Bacteria</taxon>
        <taxon>Bacillati</taxon>
        <taxon>Bacillota</taxon>
        <taxon>Bacilli</taxon>
        <taxon>Bacillales</taxon>
        <taxon>Bacillaceae</taxon>
        <taxon>Oceanobacillus</taxon>
    </lineage>
</organism>